<dbReference type="EMBL" id="FNAQ01000008">
    <property type="protein sequence ID" value="SDE34072.1"/>
    <property type="molecule type" value="Genomic_DNA"/>
</dbReference>
<evidence type="ECO:0000313" key="1">
    <source>
        <dbReference type="EMBL" id="SDE34072.1"/>
    </source>
</evidence>
<dbReference type="GO" id="GO:0009399">
    <property type="term" value="P:nitrogen fixation"/>
    <property type="evidence" value="ECO:0007669"/>
    <property type="project" value="InterPro"/>
</dbReference>
<dbReference type="STRING" id="57664.SAMN05661003_10864"/>
<dbReference type="InterPro" id="IPR009953">
    <property type="entry name" value="DRA_trans"/>
</dbReference>
<keyword evidence="1" id="KW-0808">Transferase</keyword>
<dbReference type="Proteomes" id="UP000243205">
    <property type="component" value="Unassembled WGS sequence"/>
</dbReference>
<dbReference type="AlphaFoldDB" id="A0A1G7C3Y3"/>
<proteinExistence type="predicted"/>
<name>A0A1G7C3Y3_9BACT</name>
<evidence type="ECO:0000313" key="2">
    <source>
        <dbReference type="Proteomes" id="UP000243205"/>
    </source>
</evidence>
<keyword evidence="2" id="KW-1185">Reference proteome</keyword>
<accession>A0A1G7C3Y3</accession>
<gene>
    <name evidence="1" type="ORF">SAMN05661003_10864</name>
</gene>
<organism evidence="1 2">
    <name type="scientific">Desulfuromonas thiophila</name>
    <dbReference type="NCBI Taxonomy" id="57664"/>
    <lineage>
        <taxon>Bacteria</taxon>
        <taxon>Pseudomonadati</taxon>
        <taxon>Thermodesulfobacteriota</taxon>
        <taxon>Desulfuromonadia</taxon>
        <taxon>Desulfuromonadales</taxon>
        <taxon>Desulfuromonadaceae</taxon>
        <taxon>Desulfuromonas</taxon>
    </lineage>
</organism>
<dbReference type="Pfam" id="PF07357">
    <property type="entry name" value="DRAT"/>
    <property type="match status" value="1"/>
</dbReference>
<reference evidence="2" key="1">
    <citation type="submission" date="2016-10" db="EMBL/GenBank/DDBJ databases">
        <authorList>
            <person name="Varghese N."/>
            <person name="Submissions S."/>
        </authorList>
    </citation>
    <scope>NUCLEOTIDE SEQUENCE [LARGE SCALE GENOMIC DNA]</scope>
    <source>
        <strain evidence="2">DSM 8987</strain>
    </source>
</reference>
<dbReference type="GO" id="GO:0030701">
    <property type="term" value="F:NAD+-dinitrogen-reductase ADP-D-ribosyltransferase activity"/>
    <property type="evidence" value="ECO:0007669"/>
    <property type="project" value="InterPro"/>
</dbReference>
<dbReference type="RefSeq" id="WP_245691419.1">
    <property type="nucleotide sequence ID" value="NZ_FNAQ01000008.1"/>
</dbReference>
<sequence length="263" mass="30118">MWLHSLNRCDQPPWEIASLAFNEAAPAVRLQGVRQANPLLFDRLAQLAEPGARVRQLHDYMDVRFQLHQWQAQGSRASQKSLKNSYLRFLRGWMFDANSQEGAVLKGWVESRFGLPPTFHRQRITDFNCPAYQAYLCDRVRGAARTSAIFDQLDLLYEFVQQELPCRDPSRHRVLYRGVNDLAEHPLVEQAGPHRLVLQLNNLNSFTSSYERAWEFGSRVLVAQVPCCKIFFQAELFPSALLRGEDEVLVIGGLYAVELSRGA</sequence>
<protein>
    <submittedName>
        <fullName evidence="1">NAD+---dinitrogen-reductase ADP-D-ribosyltransferase</fullName>
    </submittedName>
</protein>